<keyword evidence="4" id="KW-1185">Reference proteome</keyword>
<accession>A0ABV1I3H5</accession>
<evidence type="ECO:0000256" key="1">
    <source>
        <dbReference type="SAM" id="Coils"/>
    </source>
</evidence>
<feature type="transmembrane region" description="Helical" evidence="2">
    <location>
        <begin position="6"/>
        <end position="25"/>
    </location>
</feature>
<feature type="transmembrane region" description="Helical" evidence="2">
    <location>
        <begin position="70"/>
        <end position="90"/>
    </location>
</feature>
<gene>
    <name evidence="3" type="ORF">WMO62_12960</name>
</gene>
<proteinExistence type="predicted"/>
<dbReference type="RefSeq" id="WP_349144898.1">
    <property type="nucleotide sequence ID" value="NZ_JBBMFC010000026.1"/>
</dbReference>
<evidence type="ECO:0000256" key="2">
    <source>
        <dbReference type="SAM" id="Phobius"/>
    </source>
</evidence>
<feature type="coiled-coil region" evidence="1">
    <location>
        <begin position="97"/>
        <end position="131"/>
    </location>
</feature>
<keyword evidence="1" id="KW-0175">Coiled coil</keyword>
<comment type="caution">
    <text evidence="3">The sequence shown here is derived from an EMBL/GenBank/DDBJ whole genome shotgun (WGS) entry which is preliminary data.</text>
</comment>
<dbReference type="InterPro" id="IPR019277">
    <property type="entry name" value="DUF2304"/>
</dbReference>
<keyword evidence="2" id="KW-0812">Transmembrane</keyword>
<protein>
    <submittedName>
        <fullName evidence="3">DUF2304 domain-containing protein</fullName>
    </submittedName>
</protein>
<evidence type="ECO:0000313" key="4">
    <source>
        <dbReference type="Proteomes" id="UP001470288"/>
    </source>
</evidence>
<dbReference type="EMBL" id="JBBMFC010000026">
    <property type="protein sequence ID" value="MEQ2579721.1"/>
    <property type="molecule type" value="Genomic_DNA"/>
</dbReference>
<dbReference type="Proteomes" id="UP001470288">
    <property type="component" value="Unassembled WGS sequence"/>
</dbReference>
<feature type="transmembrane region" description="Helical" evidence="2">
    <location>
        <begin position="37"/>
        <end position="64"/>
    </location>
</feature>
<organism evidence="3 4">
    <name type="scientific">Hominiventricola aquisgranensis</name>
    <dbReference type="NCBI Taxonomy" id="3133164"/>
    <lineage>
        <taxon>Bacteria</taxon>
        <taxon>Bacillati</taxon>
        <taxon>Bacillota</taxon>
        <taxon>Clostridia</taxon>
        <taxon>Lachnospirales</taxon>
        <taxon>Lachnospiraceae</taxon>
        <taxon>Hominiventricola</taxon>
    </lineage>
</organism>
<keyword evidence="2" id="KW-0472">Membrane</keyword>
<sequence>MMTVKLQIVVGLAILFILAILINMIRRRSLELKYALVWMLVLTALFVFDCAPALLNVVSGFLGIYAPVNMIFFLGFCFSLLIIFSLTVALSRLSNSVRTLDQMVALNEKRLQDLEQELKKEKAKHEEETDHHRM</sequence>
<reference evidence="3 4" key="1">
    <citation type="submission" date="2024-03" db="EMBL/GenBank/DDBJ databases">
        <title>Human intestinal bacterial collection.</title>
        <authorList>
            <person name="Pauvert C."/>
            <person name="Hitch T.C.A."/>
            <person name="Clavel T."/>
        </authorList>
    </citation>
    <scope>NUCLEOTIDE SEQUENCE [LARGE SCALE GENOMIC DNA]</scope>
    <source>
        <strain evidence="3 4">CLA-AA-H78B</strain>
    </source>
</reference>
<evidence type="ECO:0000313" key="3">
    <source>
        <dbReference type="EMBL" id="MEQ2579721.1"/>
    </source>
</evidence>
<dbReference type="Pfam" id="PF10066">
    <property type="entry name" value="DUF2304"/>
    <property type="match status" value="1"/>
</dbReference>
<name>A0ABV1I3H5_9FIRM</name>
<keyword evidence="2" id="KW-1133">Transmembrane helix</keyword>